<dbReference type="OrthoDB" id="4725912at2759"/>
<sequence>MTHPTQIARVHYKGRVLSIFDAADQTPLYTVNFPSKGFKMSLTHAHDPASPETPFAVASFSVSTRVELIINNRLVPLCHEKIFNRTYYFKGVQGETLSWKAEDLLGGNFKLVRVDGSVVAKFKNKLFSARELGDFEFWGVTDEERDNIVTSGLAMLAMVQSGWLGTMILTGHDIDGP</sequence>
<dbReference type="AlphaFoldDB" id="A0A370TJT8"/>
<proteinExistence type="predicted"/>
<evidence type="ECO:0000313" key="1">
    <source>
        <dbReference type="EMBL" id="RDL35783.1"/>
    </source>
</evidence>
<dbReference type="RefSeq" id="XP_031868439.1">
    <property type="nucleotide sequence ID" value="XM_032015018.1"/>
</dbReference>
<protein>
    <submittedName>
        <fullName evidence="1">Uncharacterized protein</fullName>
    </submittedName>
</protein>
<dbReference type="GeneID" id="43599244"/>
<accession>A0A370TJT8</accession>
<reference evidence="1 2" key="1">
    <citation type="journal article" date="2018" name="IMA Fungus">
        <title>IMA Genome-F 9: Draft genome sequence of Annulohypoxylon stygium, Aspergillus mulundensis, Berkeleyomyces basicola (syn. Thielaviopsis basicola), Ceratocystis smalleyi, two Cercospora beticola strains, Coleophoma cylindrospora, Fusarium fracticaudum, Phialophora cf. hyalina, and Morchella septimelata.</title>
        <authorList>
            <person name="Wingfield B.D."/>
            <person name="Bills G.F."/>
            <person name="Dong Y."/>
            <person name="Huang W."/>
            <person name="Nel W.J."/>
            <person name="Swalarsk-Parry B.S."/>
            <person name="Vaghefi N."/>
            <person name="Wilken P.M."/>
            <person name="An Z."/>
            <person name="de Beer Z.W."/>
            <person name="De Vos L."/>
            <person name="Chen L."/>
            <person name="Duong T.A."/>
            <person name="Gao Y."/>
            <person name="Hammerbacher A."/>
            <person name="Kikkert J.R."/>
            <person name="Li Y."/>
            <person name="Li H."/>
            <person name="Li K."/>
            <person name="Li Q."/>
            <person name="Liu X."/>
            <person name="Ma X."/>
            <person name="Naidoo K."/>
            <person name="Pethybridge S.J."/>
            <person name="Sun J."/>
            <person name="Steenkamp E.T."/>
            <person name="van der Nest M.A."/>
            <person name="van Wyk S."/>
            <person name="Wingfield M.J."/>
            <person name="Xiong C."/>
            <person name="Yue Q."/>
            <person name="Zhang X."/>
        </authorList>
    </citation>
    <scope>NUCLEOTIDE SEQUENCE [LARGE SCALE GENOMIC DNA]</scope>
    <source>
        <strain evidence="1 2">BP 5553</strain>
    </source>
</reference>
<evidence type="ECO:0000313" key="2">
    <source>
        <dbReference type="Proteomes" id="UP000254866"/>
    </source>
</evidence>
<name>A0A370TJT8_9HELO</name>
<dbReference type="EMBL" id="NPIC01000005">
    <property type="protein sequence ID" value="RDL35783.1"/>
    <property type="molecule type" value="Genomic_DNA"/>
</dbReference>
<gene>
    <name evidence="1" type="ORF">BP5553_06395</name>
</gene>
<organism evidence="1 2">
    <name type="scientific">Venustampulla echinocandica</name>
    <dbReference type="NCBI Taxonomy" id="2656787"/>
    <lineage>
        <taxon>Eukaryota</taxon>
        <taxon>Fungi</taxon>
        <taxon>Dikarya</taxon>
        <taxon>Ascomycota</taxon>
        <taxon>Pezizomycotina</taxon>
        <taxon>Leotiomycetes</taxon>
        <taxon>Helotiales</taxon>
        <taxon>Pleuroascaceae</taxon>
        <taxon>Venustampulla</taxon>
    </lineage>
</organism>
<keyword evidence="2" id="KW-1185">Reference proteome</keyword>
<dbReference type="Proteomes" id="UP000254866">
    <property type="component" value="Unassembled WGS sequence"/>
</dbReference>
<comment type="caution">
    <text evidence="1">The sequence shown here is derived from an EMBL/GenBank/DDBJ whole genome shotgun (WGS) entry which is preliminary data.</text>
</comment>